<evidence type="ECO:0000313" key="5">
    <source>
        <dbReference type="Proteomes" id="UP000233837"/>
    </source>
</evidence>
<keyword evidence="1" id="KW-0863">Zinc-finger</keyword>
<organism evidence="4 5">
    <name type="scientific">Dendrobium catenatum</name>
    <dbReference type="NCBI Taxonomy" id="906689"/>
    <lineage>
        <taxon>Eukaryota</taxon>
        <taxon>Viridiplantae</taxon>
        <taxon>Streptophyta</taxon>
        <taxon>Embryophyta</taxon>
        <taxon>Tracheophyta</taxon>
        <taxon>Spermatophyta</taxon>
        <taxon>Magnoliopsida</taxon>
        <taxon>Liliopsida</taxon>
        <taxon>Asparagales</taxon>
        <taxon>Orchidaceae</taxon>
        <taxon>Epidendroideae</taxon>
        <taxon>Malaxideae</taxon>
        <taxon>Dendrobiinae</taxon>
        <taxon>Dendrobium</taxon>
    </lineage>
</organism>
<keyword evidence="5" id="KW-1185">Reference proteome</keyword>
<evidence type="ECO:0000259" key="3">
    <source>
        <dbReference type="PROSITE" id="PS50089"/>
    </source>
</evidence>
<dbReference type="InterPro" id="IPR013083">
    <property type="entry name" value="Znf_RING/FYVE/PHD"/>
</dbReference>
<accession>A0A2I0VWD6</accession>
<keyword evidence="1" id="KW-0479">Metal-binding</keyword>
<protein>
    <submittedName>
        <fullName evidence="4">RING-H2 finger protein ATL71</fullName>
    </submittedName>
</protein>
<keyword evidence="2" id="KW-0472">Membrane</keyword>
<dbReference type="SMART" id="SM00184">
    <property type="entry name" value="RING"/>
    <property type="match status" value="1"/>
</dbReference>
<feature type="transmembrane region" description="Helical" evidence="2">
    <location>
        <begin position="7"/>
        <end position="28"/>
    </location>
</feature>
<dbReference type="InterPro" id="IPR045899">
    <property type="entry name" value="ATL71-like"/>
</dbReference>
<dbReference type="Pfam" id="PF13639">
    <property type="entry name" value="zf-RING_2"/>
    <property type="match status" value="1"/>
</dbReference>
<dbReference type="InterPro" id="IPR001841">
    <property type="entry name" value="Znf_RING"/>
</dbReference>
<feature type="domain" description="RING-type" evidence="3">
    <location>
        <begin position="76"/>
        <end position="121"/>
    </location>
</feature>
<dbReference type="GO" id="GO:0008270">
    <property type="term" value="F:zinc ion binding"/>
    <property type="evidence" value="ECO:0007669"/>
    <property type="project" value="UniProtKB-KW"/>
</dbReference>
<sequence>MIYDIIIFIAIIFLILMSTITYVTWLVWHYCVVAPPIQPEYNAETEIGNTRLSTWPTLTYAEAKSRDRRAFNAICCSICLVDYEEEVEDKALRFLPECGHLFHATCVDPWLWRRQTCLMCRALVMNQDMQISLAEKSEGRKFQEIKPMRMHSAA</sequence>
<evidence type="ECO:0000313" key="4">
    <source>
        <dbReference type="EMBL" id="PKU67724.1"/>
    </source>
</evidence>
<dbReference type="AlphaFoldDB" id="A0A2I0VWD6"/>
<keyword evidence="2" id="KW-0812">Transmembrane</keyword>
<gene>
    <name evidence="4" type="primary">ATL71</name>
    <name evidence="4" type="ORF">MA16_Dca013754</name>
</gene>
<name>A0A2I0VWD6_9ASPA</name>
<dbReference type="SUPFAM" id="SSF57850">
    <property type="entry name" value="RING/U-box"/>
    <property type="match status" value="1"/>
</dbReference>
<reference evidence="4 5" key="1">
    <citation type="journal article" date="2016" name="Sci. Rep.">
        <title>The Dendrobium catenatum Lindl. genome sequence provides insights into polysaccharide synthase, floral development and adaptive evolution.</title>
        <authorList>
            <person name="Zhang G.Q."/>
            <person name="Xu Q."/>
            <person name="Bian C."/>
            <person name="Tsai W.C."/>
            <person name="Yeh C.M."/>
            <person name="Liu K.W."/>
            <person name="Yoshida K."/>
            <person name="Zhang L.S."/>
            <person name="Chang S.B."/>
            <person name="Chen F."/>
            <person name="Shi Y."/>
            <person name="Su Y.Y."/>
            <person name="Zhang Y.Q."/>
            <person name="Chen L.J."/>
            <person name="Yin Y."/>
            <person name="Lin M."/>
            <person name="Huang H."/>
            <person name="Deng H."/>
            <person name="Wang Z.W."/>
            <person name="Zhu S.L."/>
            <person name="Zhao X."/>
            <person name="Deng C."/>
            <person name="Niu S.C."/>
            <person name="Huang J."/>
            <person name="Wang M."/>
            <person name="Liu G.H."/>
            <person name="Yang H.J."/>
            <person name="Xiao X.J."/>
            <person name="Hsiao Y.Y."/>
            <person name="Wu W.L."/>
            <person name="Chen Y.Y."/>
            <person name="Mitsuda N."/>
            <person name="Ohme-Takagi M."/>
            <person name="Luo Y.B."/>
            <person name="Van de Peer Y."/>
            <person name="Liu Z.J."/>
        </authorList>
    </citation>
    <scope>NUCLEOTIDE SEQUENCE [LARGE SCALE GENOMIC DNA]</scope>
    <source>
        <tissue evidence="4">The whole plant</tissue>
    </source>
</reference>
<dbReference type="Gene3D" id="3.30.40.10">
    <property type="entry name" value="Zinc/RING finger domain, C3HC4 (zinc finger)"/>
    <property type="match status" value="1"/>
</dbReference>
<dbReference type="PROSITE" id="PS50089">
    <property type="entry name" value="ZF_RING_2"/>
    <property type="match status" value="1"/>
</dbReference>
<keyword evidence="1" id="KW-0862">Zinc</keyword>
<reference evidence="4 5" key="2">
    <citation type="journal article" date="2017" name="Nature">
        <title>The Apostasia genome and the evolution of orchids.</title>
        <authorList>
            <person name="Zhang G.Q."/>
            <person name="Liu K.W."/>
            <person name="Li Z."/>
            <person name="Lohaus R."/>
            <person name="Hsiao Y.Y."/>
            <person name="Niu S.C."/>
            <person name="Wang J.Y."/>
            <person name="Lin Y.C."/>
            <person name="Xu Q."/>
            <person name="Chen L.J."/>
            <person name="Yoshida K."/>
            <person name="Fujiwara S."/>
            <person name="Wang Z.W."/>
            <person name="Zhang Y.Q."/>
            <person name="Mitsuda N."/>
            <person name="Wang M."/>
            <person name="Liu G.H."/>
            <person name="Pecoraro L."/>
            <person name="Huang H.X."/>
            <person name="Xiao X.J."/>
            <person name="Lin M."/>
            <person name="Wu X.Y."/>
            <person name="Wu W.L."/>
            <person name="Chen Y.Y."/>
            <person name="Chang S.B."/>
            <person name="Sakamoto S."/>
            <person name="Ohme-Takagi M."/>
            <person name="Yagi M."/>
            <person name="Zeng S.J."/>
            <person name="Shen C.Y."/>
            <person name="Yeh C.M."/>
            <person name="Luo Y.B."/>
            <person name="Tsai W.C."/>
            <person name="Van de Peer Y."/>
            <person name="Liu Z.J."/>
        </authorList>
    </citation>
    <scope>NUCLEOTIDE SEQUENCE [LARGE SCALE GENOMIC DNA]</scope>
    <source>
        <tissue evidence="4">The whole plant</tissue>
    </source>
</reference>
<proteinExistence type="predicted"/>
<dbReference type="PANTHER" id="PTHR46719">
    <property type="entry name" value="TRANSCRIPTION FACTOR C2H2 FAMILY-RELATED"/>
    <property type="match status" value="1"/>
</dbReference>
<dbReference type="Proteomes" id="UP000233837">
    <property type="component" value="Unassembled WGS sequence"/>
</dbReference>
<dbReference type="EMBL" id="KZ503168">
    <property type="protein sequence ID" value="PKU67724.1"/>
    <property type="molecule type" value="Genomic_DNA"/>
</dbReference>
<keyword evidence="2" id="KW-1133">Transmembrane helix</keyword>
<dbReference type="PANTHER" id="PTHR46719:SF7">
    <property type="entry name" value="RING-H2 FINGER PROTEIN ATL71-RELATED"/>
    <property type="match status" value="1"/>
</dbReference>
<evidence type="ECO:0000256" key="2">
    <source>
        <dbReference type="SAM" id="Phobius"/>
    </source>
</evidence>
<evidence type="ECO:0000256" key="1">
    <source>
        <dbReference type="PROSITE-ProRule" id="PRU00175"/>
    </source>
</evidence>